<feature type="DNA-binding region" description="H-T-H motif" evidence="2">
    <location>
        <begin position="38"/>
        <end position="57"/>
    </location>
</feature>
<dbReference type="Pfam" id="PF00440">
    <property type="entry name" value="TetR_N"/>
    <property type="match status" value="1"/>
</dbReference>
<dbReference type="InterPro" id="IPR001647">
    <property type="entry name" value="HTH_TetR"/>
</dbReference>
<evidence type="ECO:0000256" key="1">
    <source>
        <dbReference type="ARBA" id="ARBA00023125"/>
    </source>
</evidence>
<evidence type="ECO:0000313" key="5">
    <source>
        <dbReference type="Proteomes" id="UP000606653"/>
    </source>
</evidence>
<organism evidence="4 5">
    <name type="scientific">Saccharibacillus kuerlensis</name>
    <dbReference type="NCBI Taxonomy" id="459527"/>
    <lineage>
        <taxon>Bacteria</taxon>
        <taxon>Bacillati</taxon>
        <taxon>Bacillota</taxon>
        <taxon>Bacilli</taxon>
        <taxon>Bacillales</taxon>
        <taxon>Paenibacillaceae</taxon>
        <taxon>Saccharibacillus</taxon>
    </lineage>
</organism>
<comment type="caution">
    <text evidence="4">The sequence shown here is derived from an EMBL/GenBank/DDBJ whole genome shotgun (WGS) entry which is preliminary data.</text>
</comment>
<dbReference type="Pfam" id="PF14278">
    <property type="entry name" value="TetR_C_8"/>
    <property type="match status" value="1"/>
</dbReference>
<dbReference type="SUPFAM" id="SSF46689">
    <property type="entry name" value="Homeodomain-like"/>
    <property type="match status" value="1"/>
</dbReference>
<reference evidence="5" key="1">
    <citation type="journal article" date="2019" name="Int. J. Syst. Evol. Microbiol.">
        <title>The Global Catalogue of Microorganisms (GCM) 10K type strain sequencing project: providing services to taxonomists for standard genome sequencing and annotation.</title>
        <authorList>
            <consortium name="The Broad Institute Genomics Platform"/>
            <consortium name="The Broad Institute Genome Sequencing Center for Infectious Disease"/>
            <person name="Wu L."/>
            <person name="Ma J."/>
        </authorList>
    </citation>
    <scope>NUCLEOTIDE SEQUENCE [LARGE SCALE GENOMIC DNA]</scope>
    <source>
        <strain evidence="5">CGMCC 1.6964</strain>
    </source>
</reference>
<dbReference type="PROSITE" id="PS50977">
    <property type="entry name" value="HTH_TETR_2"/>
    <property type="match status" value="1"/>
</dbReference>
<dbReference type="PANTHER" id="PTHR43479:SF7">
    <property type="entry name" value="TETR-FAMILY TRANSCRIPTIONAL REGULATOR"/>
    <property type="match status" value="1"/>
</dbReference>
<dbReference type="Proteomes" id="UP000606653">
    <property type="component" value="Unassembled WGS sequence"/>
</dbReference>
<name>A0ABQ2L827_9BACL</name>
<evidence type="ECO:0000259" key="3">
    <source>
        <dbReference type="PROSITE" id="PS50977"/>
    </source>
</evidence>
<dbReference type="InterPro" id="IPR050624">
    <property type="entry name" value="HTH-type_Tx_Regulator"/>
</dbReference>
<accession>A0ABQ2L827</accession>
<feature type="domain" description="HTH tetR-type" evidence="3">
    <location>
        <begin position="15"/>
        <end position="75"/>
    </location>
</feature>
<dbReference type="InterPro" id="IPR039532">
    <property type="entry name" value="TetR_C_Firmicutes"/>
</dbReference>
<dbReference type="InterPro" id="IPR009057">
    <property type="entry name" value="Homeodomain-like_sf"/>
</dbReference>
<dbReference type="RefSeq" id="WP_018978177.1">
    <property type="nucleotide sequence ID" value="NZ_BMLN01000012.1"/>
</dbReference>
<keyword evidence="5" id="KW-1185">Reference proteome</keyword>
<evidence type="ECO:0000313" key="4">
    <source>
        <dbReference type="EMBL" id="GGO06499.1"/>
    </source>
</evidence>
<dbReference type="PANTHER" id="PTHR43479">
    <property type="entry name" value="ACREF/ENVCD OPERON REPRESSOR-RELATED"/>
    <property type="match status" value="1"/>
</dbReference>
<proteinExistence type="predicted"/>
<keyword evidence="1 2" id="KW-0238">DNA-binding</keyword>
<evidence type="ECO:0000256" key="2">
    <source>
        <dbReference type="PROSITE-ProRule" id="PRU00335"/>
    </source>
</evidence>
<dbReference type="Gene3D" id="1.10.357.10">
    <property type="entry name" value="Tetracycline Repressor, domain 2"/>
    <property type="match status" value="1"/>
</dbReference>
<dbReference type="EMBL" id="BMLN01000012">
    <property type="protein sequence ID" value="GGO06499.1"/>
    <property type="molecule type" value="Genomic_DNA"/>
</dbReference>
<gene>
    <name evidence="4" type="ORF">GCM10010969_34070</name>
</gene>
<sequence>MTSQIAEDSADRRVRKSKKALKETLLTLMREREFKRISITDLVHGADLNRGTFYKHYRDKEELLAEIVDDTMTDLVSSYREPYLHTDSFVLQELTSSAIKIFEHVHRHAAFYTLIVKSQALPGFPDRICSVFKQLSLSDLESSISNPQVDRELYASYQAYAIWGMILAWIEGGLVHSPDYMATQLLAVIRNRSSRQEVIYRSSSQDKKSDSLQP</sequence>
<protein>
    <submittedName>
        <fullName evidence="4">TetR family transcriptional regulator</fullName>
    </submittedName>
</protein>